<feature type="transmembrane region" description="Helical" evidence="8">
    <location>
        <begin position="291"/>
        <end position="308"/>
    </location>
</feature>
<feature type="transmembrane region" description="Helical" evidence="8">
    <location>
        <begin position="82"/>
        <end position="105"/>
    </location>
</feature>
<feature type="transmembrane region" description="Helical" evidence="8">
    <location>
        <begin position="344"/>
        <end position="363"/>
    </location>
</feature>
<feature type="transmembrane region" description="Helical" evidence="8">
    <location>
        <begin position="314"/>
        <end position="332"/>
    </location>
</feature>
<evidence type="ECO:0000256" key="8">
    <source>
        <dbReference type="SAM" id="Phobius"/>
    </source>
</evidence>
<sequence length="515" mass="58331">MNKTKNLLLILIATSALLFFFKLGSFSLYDAAETTYGEFIKQIMLTSDWITMHFNSQIIFDKPPLYFWLARMFTILIDFNEWAIRLPAAIFGVLTVITTFLLGKVFYNKKVGLLSAIVLMTAFQFLIQSRIAELDVLLVFFITAGLYCFWQGKYKLMYFWLALGTLIKGIIAIAMPGFAIFLFLLFTKELKKLKELQLLQGFLIILAIGGPWYAAEWVLHGEKFTQFVLGFLFLSRFQGVVSGHPGPLYYYLPALLLGFFPWSHFIPYALVKTWKAATNRSQATKLPSHPAILTLCYIIPVFLVFSIAKTKLPNYILPIYPFLAIMVGKLWVDFQKSERHAMLISNIGLAIVVALVFIAAAIAGRQYSGSYEALMPQLQLLGTIIACGSLVSILFFIFKKYQLSFVTLPIMVFVMTAILTTQTLPAVEEYKGTKELAQRVSEVVGASLIAAYNVGNRPGIVFYNSKPIIYLETEKELVIFLKNKKGYCFTTIEEYNKLKKKPTALNKKGDLVVVY</sequence>
<evidence type="ECO:0000256" key="6">
    <source>
        <dbReference type="ARBA" id="ARBA00022989"/>
    </source>
</evidence>
<evidence type="ECO:0000256" key="7">
    <source>
        <dbReference type="ARBA" id="ARBA00023136"/>
    </source>
</evidence>
<dbReference type="Proteomes" id="UP000231343">
    <property type="component" value="Unassembled WGS sequence"/>
</dbReference>
<feature type="transmembrane region" description="Helical" evidence="8">
    <location>
        <begin position="111"/>
        <end position="127"/>
    </location>
</feature>
<dbReference type="Pfam" id="PF13231">
    <property type="entry name" value="PMT_2"/>
    <property type="match status" value="1"/>
</dbReference>
<keyword evidence="7 8" id="KW-0472">Membrane</keyword>
<dbReference type="GO" id="GO:0016763">
    <property type="term" value="F:pentosyltransferase activity"/>
    <property type="evidence" value="ECO:0007669"/>
    <property type="project" value="TreeGrafter"/>
</dbReference>
<gene>
    <name evidence="10" type="ORF">COT42_00205</name>
</gene>
<protein>
    <recommendedName>
        <fullName evidence="9">Glycosyltransferase RgtA/B/C/D-like domain-containing protein</fullName>
    </recommendedName>
</protein>
<feature type="transmembrane region" description="Helical" evidence="8">
    <location>
        <begin position="198"/>
        <end position="215"/>
    </location>
</feature>
<keyword evidence="5 8" id="KW-0812">Transmembrane</keyword>
<keyword evidence="3" id="KW-0328">Glycosyltransferase</keyword>
<feature type="transmembrane region" description="Helical" evidence="8">
    <location>
        <begin position="7"/>
        <end position="29"/>
    </location>
</feature>
<dbReference type="PANTHER" id="PTHR33908:SF3">
    <property type="entry name" value="UNDECAPRENYL PHOSPHATE-ALPHA-4-AMINO-4-DEOXY-L-ARABINOSE ARABINOSYL TRANSFERASE"/>
    <property type="match status" value="1"/>
</dbReference>
<dbReference type="InterPro" id="IPR050297">
    <property type="entry name" value="LipidA_mod_glycosyltrf_83"/>
</dbReference>
<keyword evidence="6 8" id="KW-1133">Transmembrane helix</keyword>
<evidence type="ECO:0000313" key="11">
    <source>
        <dbReference type="Proteomes" id="UP000231343"/>
    </source>
</evidence>
<dbReference type="InterPro" id="IPR038731">
    <property type="entry name" value="RgtA/B/C-like"/>
</dbReference>
<keyword evidence="2" id="KW-1003">Cell membrane</keyword>
<keyword evidence="4" id="KW-0808">Transferase</keyword>
<reference evidence="10 11" key="1">
    <citation type="submission" date="2017-09" db="EMBL/GenBank/DDBJ databases">
        <title>Depth-based differentiation of microbial function through sediment-hosted aquifers and enrichment of novel symbionts in the deep terrestrial subsurface.</title>
        <authorList>
            <person name="Probst A.J."/>
            <person name="Ladd B."/>
            <person name="Jarett J.K."/>
            <person name="Geller-Mcgrath D.E."/>
            <person name="Sieber C.M."/>
            <person name="Emerson J.B."/>
            <person name="Anantharaman K."/>
            <person name="Thomas B.C."/>
            <person name="Malmstrom R."/>
            <person name="Stieglmeier M."/>
            <person name="Klingl A."/>
            <person name="Woyke T."/>
            <person name="Ryan C.M."/>
            <person name="Banfield J.F."/>
        </authorList>
    </citation>
    <scope>NUCLEOTIDE SEQUENCE [LARGE SCALE GENOMIC DNA]</scope>
    <source>
        <strain evidence="10">CG08_land_8_20_14_0_20_45_16</strain>
    </source>
</reference>
<proteinExistence type="predicted"/>
<dbReference type="GO" id="GO:0009103">
    <property type="term" value="P:lipopolysaccharide biosynthetic process"/>
    <property type="evidence" value="ECO:0007669"/>
    <property type="project" value="UniProtKB-ARBA"/>
</dbReference>
<dbReference type="PANTHER" id="PTHR33908">
    <property type="entry name" value="MANNOSYLTRANSFERASE YKCB-RELATED"/>
    <property type="match status" value="1"/>
</dbReference>
<name>A0A2H0Y222_UNCSA</name>
<feature type="transmembrane region" description="Helical" evidence="8">
    <location>
        <begin position="248"/>
        <end position="270"/>
    </location>
</feature>
<organism evidence="10 11">
    <name type="scientific">Candidatus Saganbacteria bacterium CG08_land_8_20_14_0_20_45_16</name>
    <dbReference type="NCBI Taxonomy" id="2014293"/>
    <lineage>
        <taxon>Bacteria</taxon>
        <taxon>Bacillati</taxon>
        <taxon>Saganbacteria</taxon>
    </lineage>
</organism>
<feature type="transmembrane region" description="Helical" evidence="8">
    <location>
        <begin position="158"/>
        <end position="186"/>
    </location>
</feature>
<dbReference type="GO" id="GO:0005886">
    <property type="term" value="C:plasma membrane"/>
    <property type="evidence" value="ECO:0007669"/>
    <property type="project" value="UniProtKB-SubCell"/>
</dbReference>
<evidence type="ECO:0000256" key="5">
    <source>
        <dbReference type="ARBA" id="ARBA00022692"/>
    </source>
</evidence>
<comment type="caution">
    <text evidence="10">The sequence shown here is derived from an EMBL/GenBank/DDBJ whole genome shotgun (WGS) entry which is preliminary data.</text>
</comment>
<evidence type="ECO:0000259" key="9">
    <source>
        <dbReference type="Pfam" id="PF13231"/>
    </source>
</evidence>
<dbReference type="AlphaFoldDB" id="A0A2H0Y222"/>
<comment type="subcellular location">
    <subcellularLocation>
        <location evidence="1">Cell membrane</location>
        <topology evidence="1">Multi-pass membrane protein</topology>
    </subcellularLocation>
</comment>
<dbReference type="GO" id="GO:0010041">
    <property type="term" value="P:response to iron(III) ion"/>
    <property type="evidence" value="ECO:0007669"/>
    <property type="project" value="TreeGrafter"/>
</dbReference>
<evidence type="ECO:0000256" key="3">
    <source>
        <dbReference type="ARBA" id="ARBA00022676"/>
    </source>
</evidence>
<evidence type="ECO:0000256" key="4">
    <source>
        <dbReference type="ARBA" id="ARBA00022679"/>
    </source>
</evidence>
<evidence type="ECO:0000313" key="10">
    <source>
        <dbReference type="EMBL" id="PIS31802.1"/>
    </source>
</evidence>
<feature type="domain" description="Glycosyltransferase RgtA/B/C/D-like" evidence="9">
    <location>
        <begin position="61"/>
        <end position="211"/>
    </location>
</feature>
<evidence type="ECO:0000256" key="1">
    <source>
        <dbReference type="ARBA" id="ARBA00004651"/>
    </source>
</evidence>
<feature type="transmembrane region" description="Helical" evidence="8">
    <location>
        <begin position="378"/>
        <end position="398"/>
    </location>
</feature>
<feature type="transmembrane region" description="Helical" evidence="8">
    <location>
        <begin position="405"/>
        <end position="424"/>
    </location>
</feature>
<evidence type="ECO:0000256" key="2">
    <source>
        <dbReference type="ARBA" id="ARBA00022475"/>
    </source>
</evidence>
<dbReference type="EMBL" id="PEYM01000002">
    <property type="protein sequence ID" value="PIS31802.1"/>
    <property type="molecule type" value="Genomic_DNA"/>
</dbReference>
<accession>A0A2H0Y222</accession>